<keyword evidence="8" id="KW-0378">Hydrolase</keyword>
<feature type="domain" description="tRNA intron endonuclease catalytic" evidence="7">
    <location>
        <begin position="223"/>
        <end position="342"/>
    </location>
</feature>
<feature type="active site" evidence="5">
    <location>
        <position position="261"/>
    </location>
</feature>
<evidence type="ECO:0000256" key="5">
    <source>
        <dbReference type="PIRSR" id="PIRSR011789-1"/>
    </source>
</evidence>
<dbReference type="GO" id="GO:0005737">
    <property type="term" value="C:cytoplasm"/>
    <property type="evidence" value="ECO:0007669"/>
    <property type="project" value="TreeGrafter"/>
</dbReference>
<keyword evidence="8" id="KW-0540">Nuclease</keyword>
<dbReference type="InterPro" id="IPR011856">
    <property type="entry name" value="tRNA_endonuc-like_dom_sf"/>
</dbReference>
<accession>A0A9P6PW79</accession>
<comment type="caution">
    <text evidence="8">The sequence shown here is derived from an EMBL/GenBank/DDBJ whole genome shotgun (WGS) entry which is preliminary data.</text>
</comment>
<dbReference type="GO" id="GO:0000213">
    <property type="term" value="F:tRNA-intron lyase activity"/>
    <property type="evidence" value="ECO:0007669"/>
    <property type="project" value="UniProtKB-UniRule"/>
</dbReference>
<dbReference type="PANTHER" id="PTHR21227:SF0">
    <property type="entry name" value="TRNA-SPLICING ENDONUCLEASE SUBUNIT SEN2"/>
    <property type="match status" value="1"/>
</dbReference>
<reference evidence="8" key="1">
    <citation type="journal article" date="2020" name="Fungal Divers.">
        <title>Resolving the Mortierellaceae phylogeny through synthesis of multi-gene phylogenetics and phylogenomics.</title>
        <authorList>
            <person name="Vandepol N."/>
            <person name="Liber J."/>
            <person name="Desiro A."/>
            <person name="Na H."/>
            <person name="Kennedy M."/>
            <person name="Barry K."/>
            <person name="Grigoriev I.V."/>
            <person name="Miller A.N."/>
            <person name="O'Donnell K."/>
            <person name="Stajich J.E."/>
            <person name="Bonito G."/>
        </authorList>
    </citation>
    <scope>NUCLEOTIDE SEQUENCE</scope>
    <source>
        <strain evidence="8">KOD948</strain>
    </source>
</reference>
<evidence type="ECO:0000256" key="1">
    <source>
        <dbReference type="ARBA" id="ARBA00008078"/>
    </source>
</evidence>
<dbReference type="CDD" id="cd22363">
    <property type="entry name" value="tRNA-intron_lyase_C"/>
    <property type="match status" value="1"/>
</dbReference>
<dbReference type="InterPro" id="IPR006677">
    <property type="entry name" value="tRNA_intron_Endonuc_cat-like"/>
</dbReference>
<dbReference type="PANTHER" id="PTHR21227">
    <property type="entry name" value="TRNA-SPLICING ENDONUCLEASE SUBUNIT SEN2"/>
    <property type="match status" value="1"/>
</dbReference>
<feature type="active site" evidence="5">
    <location>
        <position position="253"/>
    </location>
</feature>
<evidence type="ECO:0000259" key="7">
    <source>
        <dbReference type="Pfam" id="PF01974"/>
    </source>
</evidence>
<proteinExistence type="inferred from homology"/>
<dbReference type="GO" id="GO:0000379">
    <property type="term" value="P:tRNA-type intron splice site recognition and cleavage"/>
    <property type="evidence" value="ECO:0007669"/>
    <property type="project" value="TreeGrafter"/>
</dbReference>
<evidence type="ECO:0000313" key="8">
    <source>
        <dbReference type="EMBL" id="KAG0253381.1"/>
    </source>
</evidence>
<comment type="function">
    <text evidence="4">Constitutes one of the two catalytic subunit of the tRNA-splicing endonuclease complex, a complex responsible for identification and cleavage of the splice sites in pre-tRNA. It cleaves pre-tRNA at the 5'- and 3'-splice sites to release the intron. The products are an intron and two tRNA half-molecules bearing 2',3'-cyclic phosphate and 5'-OH termini. There are no conserved sequences at the splice sites, but the intron is invariably located at the same site in the gene, placing the splice sites an invariant distance from the constant structural features of the tRNA body.</text>
</comment>
<dbReference type="GO" id="GO:0000214">
    <property type="term" value="C:tRNA-intron endonuclease complex"/>
    <property type="evidence" value="ECO:0007669"/>
    <property type="project" value="UniProtKB-UniRule"/>
</dbReference>
<dbReference type="EMBL" id="JAAAJA010000462">
    <property type="protein sequence ID" value="KAG0253381.1"/>
    <property type="molecule type" value="Genomic_DNA"/>
</dbReference>
<evidence type="ECO:0000313" key="9">
    <source>
        <dbReference type="Proteomes" id="UP000726737"/>
    </source>
</evidence>
<dbReference type="OrthoDB" id="10249562at2759"/>
<gene>
    <name evidence="8" type="primary">SEN2</name>
    <name evidence="8" type="ORF">BG011_006400</name>
</gene>
<keyword evidence="9" id="KW-1185">Reference proteome</keyword>
<sequence length="380" mass="42319">MAELHPDGQSVWVRNDQDMETLFRQGFFGKGTLSRSEATWKQRNTKDASQSVPLEDITRQRRVERAKIKKEKQQGALNASSTASSPLVASTVASSCASPLPGTPPSAIQETLLTDSNKASTPATPSVVASYQELAISVDTKEDANYEHLQLSLEEAFFLVFAVECIAVFDATTSLSLSATDKHRRPLSIQECWIRFAEASTLKPNMRQCPSTEDFALVASNPFIVRYVAYHYYRSKGWVVKDGLKYGTDFLLYKKGLVFGHSQYGVKVIAVNGDLDNMAAEEMCPVEDRHGKSAMSSVYSLYSFMSLTPGLCRPHAVYSWQWLLTLNRVIAQVQKTVVLCHVVVPTDISKRQLSHPRTTLPLYQVVEVGAKRFVPEKNRA</sequence>
<comment type="similarity">
    <text evidence="1 4">Belongs to the tRNA-intron endonuclease family.</text>
</comment>
<dbReference type="SUPFAM" id="SSF53032">
    <property type="entry name" value="tRNA-intron endonuclease catalytic domain-like"/>
    <property type="match status" value="1"/>
</dbReference>
<feature type="region of interest" description="Disordered" evidence="6">
    <location>
        <begin position="34"/>
        <end position="55"/>
    </location>
</feature>
<evidence type="ECO:0000256" key="4">
    <source>
        <dbReference type="PIRNR" id="PIRNR011789"/>
    </source>
</evidence>
<evidence type="ECO:0000256" key="6">
    <source>
        <dbReference type="SAM" id="MobiDB-lite"/>
    </source>
</evidence>
<name>A0A9P6PW79_9FUNG</name>
<protein>
    <recommendedName>
        <fullName evidence="4">tRNA-splicing endonuclease subunit Sen2</fullName>
        <ecNumber evidence="4">4.6.1.16</ecNumber>
    </recommendedName>
</protein>
<evidence type="ECO:0000256" key="2">
    <source>
        <dbReference type="ARBA" id="ARBA00022694"/>
    </source>
</evidence>
<feature type="active site" evidence="5">
    <location>
        <position position="335"/>
    </location>
</feature>
<dbReference type="GO" id="GO:0003676">
    <property type="term" value="F:nucleic acid binding"/>
    <property type="evidence" value="ECO:0007669"/>
    <property type="project" value="InterPro"/>
</dbReference>
<evidence type="ECO:0000256" key="3">
    <source>
        <dbReference type="ARBA" id="ARBA00023239"/>
    </source>
</evidence>
<organism evidence="8 9">
    <name type="scientific">Mortierella polycephala</name>
    <dbReference type="NCBI Taxonomy" id="41804"/>
    <lineage>
        <taxon>Eukaryota</taxon>
        <taxon>Fungi</taxon>
        <taxon>Fungi incertae sedis</taxon>
        <taxon>Mucoromycota</taxon>
        <taxon>Mortierellomycotina</taxon>
        <taxon>Mortierellomycetes</taxon>
        <taxon>Mortierellales</taxon>
        <taxon>Mortierellaceae</taxon>
        <taxon>Mortierella</taxon>
    </lineage>
</organism>
<dbReference type="InterPro" id="IPR006676">
    <property type="entry name" value="tRNA_splic"/>
</dbReference>
<dbReference type="Pfam" id="PF01974">
    <property type="entry name" value="tRNA_int_endo"/>
    <property type="match status" value="1"/>
</dbReference>
<dbReference type="InterPro" id="IPR036167">
    <property type="entry name" value="tRNA_intron_Endo_cat-like_sf"/>
</dbReference>
<keyword evidence="8" id="KW-0255">Endonuclease</keyword>
<dbReference type="Proteomes" id="UP000726737">
    <property type="component" value="Unassembled WGS sequence"/>
</dbReference>
<dbReference type="PIRSF" id="PIRSF011789">
    <property type="entry name" value="tRNA_splic_SEN2"/>
    <property type="match status" value="1"/>
</dbReference>
<dbReference type="InterPro" id="IPR016589">
    <property type="entry name" value="tRNA_splic_SEN2"/>
</dbReference>
<dbReference type="Gene3D" id="3.40.1350.10">
    <property type="match status" value="1"/>
</dbReference>
<dbReference type="AlphaFoldDB" id="A0A9P6PW79"/>
<keyword evidence="2 4" id="KW-0819">tRNA processing</keyword>
<keyword evidence="3 4" id="KW-0456">Lyase</keyword>
<dbReference type="EC" id="4.6.1.16" evidence="4"/>